<dbReference type="RefSeq" id="WP_100511691.1">
    <property type="nucleotide sequence ID" value="NZ_PEBI01000005.1"/>
</dbReference>
<dbReference type="InterPro" id="IPR049174">
    <property type="entry name" value="Beta-AFase-like"/>
</dbReference>
<dbReference type="Pfam" id="PF20736">
    <property type="entry name" value="Glyco_hydro127M"/>
    <property type="match status" value="1"/>
</dbReference>
<comment type="caution">
    <text evidence="4">The sequence shown here is derived from an EMBL/GenBank/DDBJ whole genome shotgun (WGS) entry which is preliminary data.</text>
</comment>
<dbReference type="Proteomes" id="UP000229095">
    <property type="component" value="Unassembled WGS sequence"/>
</dbReference>
<dbReference type="InterPro" id="IPR012878">
    <property type="entry name" value="Beta-AFase-like_GH127_cat"/>
</dbReference>
<gene>
    <name evidence="4" type="ORF">CS006_10040</name>
</gene>
<dbReference type="Pfam" id="PF20737">
    <property type="entry name" value="Glyco_hydro127C"/>
    <property type="match status" value="1"/>
</dbReference>
<keyword evidence="5" id="KW-1185">Reference proteome</keyword>
<evidence type="ECO:0000259" key="1">
    <source>
        <dbReference type="Pfam" id="PF07944"/>
    </source>
</evidence>
<proteinExistence type="predicted"/>
<evidence type="ECO:0008006" key="6">
    <source>
        <dbReference type="Google" id="ProtNLM"/>
    </source>
</evidence>
<reference evidence="4 5" key="1">
    <citation type="submission" date="2017-10" db="EMBL/GenBank/DDBJ databases">
        <title>Draft genome sequences of strains TRE 1, TRE 9, TRE H and TRI 7, isolated from tamarins, belonging to four potential novel Bifidobacterium species.</title>
        <authorList>
            <person name="Mattarelli P."/>
            <person name="Modesto M."/>
            <person name="Puglisi E."/>
            <person name="Morelli L."/>
            <person name="Spezio C."/>
            <person name="Bonetti A."/>
            <person name="Sandri C."/>
        </authorList>
    </citation>
    <scope>NUCLEOTIDE SEQUENCE [LARGE SCALE GENOMIC DNA]</scope>
    <source>
        <strain evidence="5">TRE1</strain>
    </source>
</reference>
<sequence>MTYSAPKVEVTSAFWKNYRDLVAKKVLPYQWQVITNQIEVDLPLDPGGNPTTGDTLSYAVENLRIAADQAEGKFHGMPFQDSDVYKWLESAAYALQDHDDADLKEIADGVVDLIAAAQQPDGYIDTFFQIKWPDRKFARIQQSHELYTMGHYIEAGVAYYEATGNEKALDIARKIAACIGEHFGDEAGKVHGADGHPEIELALARLAEVTGESKYAELGRWFLHVRGKDPEFYDKQNKADGWDRDFFEQIKYLPRTYYQAAEPVTKQQDAEGHAVRVMYLCTGMAHIARLTGDDSLLKACHTFWESVVHKRMFVTGQIGTTKEGESFTYDYDLPNDAEYGETCASVGMSFFARRMLELEPKGEYGDVLEKELFNGSIAGMALDGRHFYYVNPLEVDPRKLKGNPDFRHVLAERAGWFACACCPANLSRLIASVDRYIYAVQDDGTILADQFIANKATFQGGVVIEQRSNFPWEGHVEFTIDNPEGAEFRFGIRIPAWSKGAFTLAVNGEETSVEPEDGFVYLPIASEKTDIALDLDMTVKELRANTRVAEDAGRVAVTRGPLVYTAESADNDGDLWLYAIKPGSGTYEFKPELLGGVGTITEQGVREIQDESDDLYLPAGSQKTEAATVKFIPYYAWANRGEGQMRVWQRTV</sequence>
<feature type="domain" description="Non-reducing end beta-L-arabinofuranosidase-like GH127 middle" evidence="2">
    <location>
        <begin position="446"/>
        <end position="537"/>
    </location>
</feature>
<dbReference type="InterPro" id="IPR049049">
    <property type="entry name" value="Beta-AFase-like_GH127_C"/>
</dbReference>
<dbReference type="PANTHER" id="PTHR43465">
    <property type="entry name" value="DUF1680 DOMAIN PROTEIN (AFU_ORTHOLOGUE AFUA_1G08910)"/>
    <property type="match status" value="1"/>
</dbReference>
<dbReference type="EMBL" id="PEBI01000005">
    <property type="protein sequence ID" value="PJM72462.1"/>
    <property type="molecule type" value="Genomic_DNA"/>
</dbReference>
<dbReference type="GO" id="GO:0005975">
    <property type="term" value="P:carbohydrate metabolic process"/>
    <property type="evidence" value="ECO:0007669"/>
    <property type="project" value="InterPro"/>
</dbReference>
<name>A0A2M9H6L0_9BIFI</name>
<accession>A0A2M9H6L0</accession>
<feature type="domain" description="Non-reducing end beta-L-arabinofuranosidase-like GH127 C-terminal" evidence="3">
    <location>
        <begin position="539"/>
        <end position="649"/>
    </location>
</feature>
<dbReference type="SUPFAM" id="SSF48208">
    <property type="entry name" value="Six-hairpin glycosidases"/>
    <property type="match status" value="1"/>
</dbReference>
<evidence type="ECO:0000259" key="3">
    <source>
        <dbReference type="Pfam" id="PF20737"/>
    </source>
</evidence>
<dbReference type="PANTHER" id="PTHR43465:SF2">
    <property type="entry name" value="DUF1680 DOMAIN PROTEIN (AFU_ORTHOLOGUE AFUA_1G08910)"/>
    <property type="match status" value="1"/>
</dbReference>
<organism evidence="4 5">
    <name type="scientific">Bifidobacterium primatium</name>
    <dbReference type="NCBI Taxonomy" id="2045438"/>
    <lineage>
        <taxon>Bacteria</taxon>
        <taxon>Bacillati</taxon>
        <taxon>Actinomycetota</taxon>
        <taxon>Actinomycetes</taxon>
        <taxon>Bifidobacteriales</taxon>
        <taxon>Bifidobacteriaceae</taxon>
        <taxon>Bifidobacterium</taxon>
    </lineage>
</organism>
<protein>
    <recommendedName>
        <fullName evidence="6">Glycoside hydrolase family 127 protein</fullName>
    </recommendedName>
</protein>
<dbReference type="AlphaFoldDB" id="A0A2M9H6L0"/>
<dbReference type="InterPro" id="IPR049046">
    <property type="entry name" value="Beta-AFase-like_GH127_middle"/>
</dbReference>
<evidence type="ECO:0000313" key="5">
    <source>
        <dbReference type="Proteomes" id="UP000229095"/>
    </source>
</evidence>
<feature type="domain" description="Non-reducing end beta-L-arabinofuranosidase-like GH127 catalytic" evidence="1">
    <location>
        <begin position="7"/>
        <end position="434"/>
    </location>
</feature>
<evidence type="ECO:0000313" key="4">
    <source>
        <dbReference type="EMBL" id="PJM72462.1"/>
    </source>
</evidence>
<dbReference type="InterPro" id="IPR008928">
    <property type="entry name" value="6-hairpin_glycosidase_sf"/>
</dbReference>
<dbReference type="Pfam" id="PF07944">
    <property type="entry name" value="Beta-AFase-like_GH127_cat"/>
    <property type="match status" value="1"/>
</dbReference>
<dbReference type="OrthoDB" id="9757939at2"/>
<evidence type="ECO:0000259" key="2">
    <source>
        <dbReference type="Pfam" id="PF20736"/>
    </source>
</evidence>